<dbReference type="InterPro" id="IPR006860">
    <property type="entry name" value="FecR"/>
</dbReference>
<dbReference type="InterPro" id="IPR012373">
    <property type="entry name" value="Ferrdict_sens_TM"/>
</dbReference>
<accession>A0A1G9WVN5</accession>
<dbReference type="PANTHER" id="PTHR30273:SF2">
    <property type="entry name" value="PROTEIN FECR"/>
    <property type="match status" value="1"/>
</dbReference>
<gene>
    <name evidence="4" type="ORF">SAMN04488514_11675</name>
</gene>
<name>A0A1G9WVN5_9FLAO</name>
<dbReference type="Pfam" id="PF16344">
    <property type="entry name" value="FecR_C"/>
    <property type="match status" value="1"/>
</dbReference>
<dbReference type="PANTHER" id="PTHR30273">
    <property type="entry name" value="PERIPLASMIC SIGNAL SENSOR AND SIGMA FACTOR ACTIVATOR FECR-RELATED"/>
    <property type="match status" value="1"/>
</dbReference>
<keyword evidence="1" id="KW-0472">Membrane</keyword>
<dbReference type="AlphaFoldDB" id="A0A1G9WVN5"/>
<dbReference type="OrthoDB" id="704021at2"/>
<keyword evidence="1" id="KW-0812">Transmembrane</keyword>
<dbReference type="RefSeq" id="WP_089894809.1">
    <property type="nucleotide sequence ID" value="NZ_FNGV01000016.1"/>
</dbReference>
<feature type="domain" description="FecR protein" evidence="2">
    <location>
        <begin position="170"/>
        <end position="264"/>
    </location>
</feature>
<proteinExistence type="predicted"/>
<protein>
    <submittedName>
        <fullName evidence="4">FecR family protein</fullName>
    </submittedName>
</protein>
<evidence type="ECO:0000313" key="4">
    <source>
        <dbReference type="EMBL" id="SDM88341.1"/>
    </source>
</evidence>
<dbReference type="Gene3D" id="2.60.120.1440">
    <property type="match status" value="1"/>
</dbReference>
<keyword evidence="1" id="KW-1133">Transmembrane helix</keyword>
<reference evidence="4 5" key="1">
    <citation type="submission" date="2016-10" db="EMBL/GenBank/DDBJ databases">
        <authorList>
            <person name="de Groot N.N."/>
        </authorList>
    </citation>
    <scope>NUCLEOTIDE SEQUENCE [LARGE SCALE GENOMIC DNA]</scope>
    <source>
        <strain evidence="4 5">DSM 19886</strain>
    </source>
</reference>
<evidence type="ECO:0000259" key="3">
    <source>
        <dbReference type="Pfam" id="PF16344"/>
    </source>
</evidence>
<sequence length="387" mass="44376">MDIAKIIAKKLNGSLSDQEQGYLDQWLKESEENKSLYLRLKESGNLKDITSITDIDENKQWQEVRDRVKKAKFKTRSIFRFRSVIKYAAICIGVIGLGYGYQYFDFFVQEPVESEDVITLKLENGEVRTISSESHENIIDSKGRVLGKQIGNQINYSDHAESKELVYNTLSVPYGKRFSVILSDSTIVHLNAGSSLKYPVNFIEHHNRQVFLIGEGYFDVAKDSAHPFVVTNGTMDVRVLGTKFNISAYPEDRDISTVLVEGSVSLYNSEDVYDPKKANVLQPGYKAAWDKFHEKIELEEVDTDIYTGWVNGKLVLKEMSFKNIIPKLERHYKVTIDNNYEALNNEVFTATFDVETIDEALKIFSVETPFEYKFENNAILINELNIY</sequence>
<dbReference type="InterPro" id="IPR032508">
    <property type="entry name" value="FecR_C"/>
</dbReference>
<organism evidence="4 5">
    <name type="scientific">Kriegella aquimaris</name>
    <dbReference type="NCBI Taxonomy" id="192904"/>
    <lineage>
        <taxon>Bacteria</taxon>
        <taxon>Pseudomonadati</taxon>
        <taxon>Bacteroidota</taxon>
        <taxon>Flavobacteriia</taxon>
        <taxon>Flavobacteriales</taxon>
        <taxon>Flavobacteriaceae</taxon>
        <taxon>Kriegella</taxon>
    </lineage>
</organism>
<evidence type="ECO:0000256" key="1">
    <source>
        <dbReference type="SAM" id="Phobius"/>
    </source>
</evidence>
<dbReference type="Pfam" id="PF04773">
    <property type="entry name" value="FecR"/>
    <property type="match status" value="1"/>
</dbReference>
<evidence type="ECO:0000313" key="5">
    <source>
        <dbReference type="Proteomes" id="UP000199440"/>
    </source>
</evidence>
<feature type="transmembrane region" description="Helical" evidence="1">
    <location>
        <begin position="84"/>
        <end position="104"/>
    </location>
</feature>
<keyword evidence="5" id="KW-1185">Reference proteome</keyword>
<dbReference type="Proteomes" id="UP000199440">
    <property type="component" value="Unassembled WGS sequence"/>
</dbReference>
<dbReference type="Gene3D" id="3.55.50.30">
    <property type="match status" value="1"/>
</dbReference>
<dbReference type="STRING" id="192904.SAMN04488514_11675"/>
<feature type="domain" description="Protein FecR C-terminal" evidence="3">
    <location>
        <begin position="313"/>
        <end position="381"/>
    </location>
</feature>
<dbReference type="EMBL" id="FNGV01000016">
    <property type="protein sequence ID" value="SDM88341.1"/>
    <property type="molecule type" value="Genomic_DNA"/>
</dbReference>
<evidence type="ECO:0000259" key="2">
    <source>
        <dbReference type="Pfam" id="PF04773"/>
    </source>
</evidence>
<dbReference type="GO" id="GO:0016989">
    <property type="term" value="F:sigma factor antagonist activity"/>
    <property type="evidence" value="ECO:0007669"/>
    <property type="project" value="TreeGrafter"/>
</dbReference>